<feature type="signal peptide" evidence="1">
    <location>
        <begin position="1"/>
        <end position="36"/>
    </location>
</feature>
<evidence type="ECO:0000313" key="3">
    <source>
        <dbReference type="Proteomes" id="UP000540506"/>
    </source>
</evidence>
<evidence type="ECO:0000313" key="2">
    <source>
        <dbReference type="EMBL" id="MBB4925458.1"/>
    </source>
</evidence>
<accession>A0A7W7R4U0</accession>
<feature type="chain" id="PRO_5039013531" description="Secreted protein" evidence="1">
    <location>
        <begin position="37"/>
        <end position="94"/>
    </location>
</feature>
<name>A0A7W7R4U0_KITKI</name>
<organism evidence="2 3">
    <name type="scientific">Kitasatospora kifunensis</name>
    <name type="common">Streptomyces kifunensis</name>
    <dbReference type="NCBI Taxonomy" id="58351"/>
    <lineage>
        <taxon>Bacteria</taxon>
        <taxon>Bacillati</taxon>
        <taxon>Actinomycetota</taxon>
        <taxon>Actinomycetes</taxon>
        <taxon>Kitasatosporales</taxon>
        <taxon>Streptomycetaceae</taxon>
        <taxon>Kitasatospora</taxon>
    </lineage>
</organism>
<dbReference type="EMBL" id="JACHJV010000001">
    <property type="protein sequence ID" value="MBB4925458.1"/>
    <property type="molecule type" value="Genomic_DNA"/>
</dbReference>
<evidence type="ECO:0008006" key="4">
    <source>
        <dbReference type="Google" id="ProtNLM"/>
    </source>
</evidence>
<dbReference type="PROSITE" id="PS51318">
    <property type="entry name" value="TAT"/>
    <property type="match status" value="1"/>
</dbReference>
<sequence length="94" mass="9683">MSKRTSASGRRLWQMGGTGLAAAAVAGVLYAMPATAAAEPPAVPSVPTAALVGAGSARTGVHPDPMFRSGRELLGVLLERRARRSHHHGHGGRH</sequence>
<proteinExistence type="predicted"/>
<reference evidence="2 3" key="1">
    <citation type="submission" date="2020-08" db="EMBL/GenBank/DDBJ databases">
        <title>Sequencing the genomes of 1000 actinobacteria strains.</title>
        <authorList>
            <person name="Klenk H.-P."/>
        </authorList>
    </citation>
    <scope>NUCLEOTIDE SEQUENCE [LARGE SCALE GENOMIC DNA]</scope>
    <source>
        <strain evidence="2 3">DSM 41654</strain>
    </source>
</reference>
<dbReference type="InterPro" id="IPR006311">
    <property type="entry name" value="TAT_signal"/>
</dbReference>
<evidence type="ECO:0000256" key="1">
    <source>
        <dbReference type="SAM" id="SignalP"/>
    </source>
</evidence>
<keyword evidence="3" id="KW-1185">Reference proteome</keyword>
<dbReference type="RefSeq" id="WP_184937675.1">
    <property type="nucleotide sequence ID" value="NZ_JACHJV010000001.1"/>
</dbReference>
<dbReference type="Proteomes" id="UP000540506">
    <property type="component" value="Unassembled WGS sequence"/>
</dbReference>
<protein>
    <recommendedName>
        <fullName evidence="4">Secreted protein</fullName>
    </recommendedName>
</protein>
<keyword evidence="1" id="KW-0732">Signal</keyword>
<gene>
    <name evidence="2" type="ORF">FHR34_004451</name>
</gene>
<comment type="caution">
    <text evidence="2">The sequence shown here is derived from an EMBL/GenBank/DDBJ whole genome shotgun (WGS) entry which is preliminary data.</text>
</comment>
<dbReference type="AlphaFoldDB" id="A0A7W7R4U0"/>